<comment type="caution">
    <text evidence="2">The sequence shown here is derived from an EMBL/GenBank/DDBJ whole genome shotgun (WGS) entry which is preliminary data.</text>
</comment>
<name>A0AA39WKJ8_9PEZI</name>
<keyword evidence="1" id="KW-0812">Transmembrane</keyword>
<evidence type="ECO:0000313" key="3">
    <source>
        <dbReference type="Proteomes" id="UP001175000"/>
    </source>
</evidence>
<gene>
    <name evidence="2" type="ORF">B0T14DRAFT_256554</name>
</gene>
<keyword evidence="1" id="KW-0472">Membrane</keyword>
<keyword evidence="1" id="KW-1133">Transmembrane helix</keyword>
<dbReference type="Proteomes" id="UP001175000">
    <property type="component" value="Unassembled WGS sequence"/>
</dbReference>
<sequence length="161" mass="18525">MGVNGSLLHSHGATHVTLEDHPTWQPTQHPNTITTSDTTYLPPLTHLRISLLFFFTRPVCSTFLYPHDTIIIAYYYLFLMLSFCWFLVRIHRYTTVIRSGYHHITELRGGTRNNNILVICPAAKRNVYDNDNIGCGARADFFLLPFPFFVTLLFFSSVRLG</sequence>
<evidence type="ECO:0000313" key="2">
    <source>
        <dbReference type="EMBL" id="KAK0617067.1"/>
    </source>
</evidence>
<protein>
    <submittedName>
        <fullName evidence="2">Uncharacterized protein</fullName>
    </submittedName>
</protein>
<feature type="transmembrane region" description="Helical" evidence="1">
    <location>
        <begin position="141"/>
        <end position="160"/>
    </location>
</feature>
<proteinExistence type="predicted"/>
<organism evidence="2 3">
    <name type="scientific">Immersiella caudata</name>
    <dbReference type="NCBI Taxonomy" id="314043"/>
    <lineage>
        <taxon>Eukaryota</taxon>
        <taxon>Fungi</taxon>
        <taxon>Dikarya</taxon>
        <taxon>Ascomycota</taxon>
        <taxon>Pezizomycotina</taxon>
        <taxon>Sordariomycetes</taxon>
        <taxon>Sordariomycetidae</taxon>
        <taxon>Sordariales</taxon>
        <taxon>Lasiosphaeriaceae</taxon>
        <taxon>Immersiella</taxon>
    </lineage>
</organism>
<dbReference type="EMBL" id="JAULSU010000005">
    <property type="protein sequence ID" value="KAK0617067.1"/>
    <property type="molecule type" value="Genomic_DNA"/>
</dbReference>
<keyword evidence="3" id="KW-1185">Reference proteome</keyword>
<evidence type="ECO:0000256" key="1">
    <source>
        <dbReference type="SAM" id="Phobius"/>
    </source>
</evidence>
<accession>A0AA39WKJ8</accession>
<feature type="transmembrane region" description="Helical" evidence="1">
    <location>
        <begin position="71"/>
        <end position="88"/>
    </location>
</feature>
<reference evidence="2" key="1">
    <citation type="submission" date="2023-06" db="EMBL/GenBank/DDBJ databases">
        <title>Genome-scale phylogeny and comparative genomics of the fungal order Sordariales.</title>
        <authorList>
            <consortium name="Lawrence Berkeley National Laboratory"/>
            <person name="Hensen N."/>
            <person name="Bonometti L."/>
            <person name="Westerberg I."/>
            <person name="Brannstrom I.O."/>
            <person name="Guillou S."/>
            <person name="Cros-Aarteil S."/>
            <person name="Calhoun S."/>
            <person name="Haridas S."/>
            <person name="Kuo A."/>
            <person name="Mondo S."/>
            <person name="Pangilinan J."/>
            <person name="Riley R."/>
            <person name="Labutti K."/>
            <person name="Andreopoulos B."/>
            <person name="Lipzen A."/>
            <person name="Chen C."/>
            <person name="Yanf M."/>
            <person name="Daum C."/>
            <person name="Ng V."/>
            <person name="Clum A."/>
            <person name="Steindorff A."/>
            <person name="Ohm R."/>
            <person name="Martin F."/>
            <person name="Silar P."/>
            <person name="Natvig D."/>
            <person name="Lalanne C."/>
            <person name="Gautier V."/>
            <person name="Ament-Velasquez S.L."/>
            <person name="Kruys A."/>
            <person name="Hutchinson M.I."/>
            <person name="Powell A.J."/>
            <person name="Barry K."/>
            <person name="Miller A.N."/>
            <person name="Grigoriev I.V."/>
            <person name="Debuchy R."/>
            <person name="Gladieux P."/>
            <person name="Thoren M.H."/>
            <person name="Johannesson H."/>
        </authorList>
    </citation>
    <scope>NUCLEOTIDE SEQUENCE</scope>
    <source>
        <strain evidence="2">CBS 606.72</strain>
    </source>
</reference>
<dbReference type="AlphaFoldDB" id="A0AA39WKJ8"/>